<keyword evidence="3" id="KW-0418">Kinase</keyword>
<organism evidence="7 8">
    <name type="scientific">Dictyobacter kobayashii</name>
    <dbReference type="NCBI Taxonomy" id="2014872"/>
    <lineage>
        <taxon>Bacteria</taxon>
        <taxon>Bacillati</taxon>
        <taxon>Chloroflexota</taxon>
        <taxon>Ktedonobacteria</taxon>
        <taxon>Ktedonobacterales</taxon>
        <taxon>Dictyobacteraceae</taxon>
        <taxon>Dictyobacter</taxon>
    </lineage>
</organism>
<evidence type="ECO:0000313" key="8">
    <source>
        <dbReference type="Proteomes" id="UP000287188"/>
    </source>
</evidence>
<evidence type="ECO:0000256" key="3">
    <source>
        <dbReference type="ARBA" id="ARBA00022777"/>
    </source>
</evidence>
<dbReference type="GO" id="GO:0004674">
    <property type="term" value="F:protein serine/threonine kinase activity"/>
    <property type="evidence" value="ECO:0007669"/>
    <property type="project" value="TreeGrafter"/>
</dbReference>
<dbReference type="CDD" id="cd14014">
    <property type="entry name" value="STKc_PknB_like"/>
    <property type="match status" value="1"/>
</dbReference>
<dbReference type="EMBL" id="BIFS01000001">
    <property type="protein sequence ID" value="GCE19952.1"/>
    <property type="molecule type" value="Genomic_DNA"/>
</dbReference>
<dbReference type="RefSeq" id="WP_126551725.1">
    <property type="nucleotide sequence ID" value="NZ_BIFS01000001.1"/>
</dbReference>
<protein>
    <recommendedName>
        <fullName evidence="6">Protein kinase domain-containing protein</fullName>
    </recommendedName>
</protein>
<sequence length="812" mass="88237">MNNTPPIRICGNCDTVNTSNDEFCSRCGYSLDANGNAATMQGSPPTIAAGQGSPPTMLANRRVTGALTGGNLLAGRYRIVKLIGKGGFGAVYQATDEHFQTQYSVAIKEMSDGQLSAQEKASAIQDFRNEAELLIKLKHPNLPNVSDFFEEAGKVYLVMEFIEGKTLEEIQSDAKGPLDQSLVMGWALQLCTVLHYLHTRPQPIIFRDMKPSNVMVTADGEIKLIDFGIARVFKKTANRDTTLLGSRGYAPIEQHGRGQSDTRSDIYALGATLYDLLTNELPTDAVTRMVNPQLFVKPRQLNPTLSPVVEEIILKAMASDAKDRYQSAREMAQAIAASGAAPIDMTALPISNSLSGITATSSAPVTPQTLAAPTGGAAASVMAPPIPQTASPAQPRLSRRSLLIGGAVAAGAIVIGGGALYFSQQRPIINPPRPTGNALTVNFVYSTEKESWMQKAINDFNASNQQVGNKSVQIAATSQGSVEATDQILKGSLKPVAWSPASFLELNQLNTAWNTQHGQILTYTSGDYIAKSLVFTPLVFAVWQERADLLRKKYSRIDWQSIHQAVLLSSWSEIGGQAAWGQVKLGQTRPTESNSGLLSITLMAYSFYQTQRGLTKAQITDSKFQKYFQDLESAVQLFGHSSGTYLTNEVISRGPAAYDIIPIYESLVLTNEQTAKSRWQVLQPIYPDLNILSDNPFAIFNASWVTEEEKKAAQLFRDFLLSDQQQRNALVSGFRPTAPTISIMDSIANNPFKAHAADFNIPTNIQNQAQPPNGDVVDELLNQWTAQYGSAPSALSLTPSDIKGPYTNETRL</sequence>
<keyword evidence="4 5" id="KW-0067">ATP-binding</keyword>
<dbReference type="Proteomes" id="UP000287188">
    <property type="component" value="Unassembled WGS sequence"/>
</dbReference>
<dbReference type="Gene3D" id="3.30.200.20">
    <property type="entry name" value="Phosphorylase Kinase, domain 1"/>
    <property type="match status" value="1"/>
</dbReference>
<dbReference type="InterPro" id="IPR000719">
    <property type="entry name" value="Prot_kinase_dom"/>
</dbReference>
<dbReference type="OrthoDB" id="138542at2"/>
<dbReference type="PROSITE" id="PS00107">
    <property type="entry name" value="PROTEIN_KINASE_ATP"/>
    <property type="match status" value="1"/>
</dbReference>
<evidence type="ECO:0000256" key="4">
    <source>
        <dbReference type="ARBA" id="ARBA00022840"/>
    </source>
</evidence>
<dbReference type="InterPro" id="IPR017441">
    <property type="entry name" value="Protein_kinase_ATP_BS"/>
</dbReference>
<evidence type="ECO:0000256" key="1">
    <source>
        <dbReference type="ARBA" id="ARBA00022679"/>
    </source>
</evidence>
<name>A0A402ALE1_9CHLR</name>
<dbReference type="PANTHER" id="PTHR43289:SF34">
    <property type="entry name" value="SERINE_THREONINE-PROTEIN KINASE YBDM-RELATED"/>
    <property type="match status" value="1"/>
</dbReference>
<dbReference type="Pfam" id="PF00069">
    <property type="entry name" value="Pkinase"/>
    <property type="match status" value="1"/>
</dbReference>
<reference evidence="8" key="1">
    <citation type="submission" date="2018-12" db="EMBL/GenBank/DDBJ databases">
        <title>Tengunoibacter tsumagoiensis gen. nov., sp. nov., Dictyobacter kobayashii sp. nov., D. alpinus sp. nov., and D. joshuensis sp. nov. and description of Dictyobacteraceae fam. nov. within the order Ktedonobacterales isolated from Tengu-no-mugimeshi.</title>
        <authorList>
            <person name="Wang C.M."/>
            <person name="Zheng Y."/>
            <person name="Sakai Y."/>
            <person name="Toyoda A."/>
            <person name="Minakuchi Y."/>
            <person name="Abe K."/>
            <person name="Yokota A."/>
            <person name="Yabe S."/>
        </authorList>
    </citation>
    <scope>NUCLEOTIDE SEQUENCE [LARGE SCALE GENOMIC DNA]</scope>
    <source>
        <strain evidence="8">Uno11</strain>
    </source>
</reference>
<dbReference type="Pfam" id="PF13531">
    <property type="entry name" value="SBP_bac_11"/>
    <property type="match status" value="1"/>
</dbReference>
<comment type="caution">
    <text evidence="7">The sequence shown here is derived from an EMBL/GenBank/DDBJ whole genome shotgun (WGS) entry which is preliminary data.</text>
</comment>
<evidence type="ECO:0000256" key="2">
    <source>
        <dbReference type="ARBA" id="ARBA00022741"/>
    </source>
</evidence>
<keyword evidence="1" id="KW-0808">Transferase</keyword>
<evidence type="ECO:0000313" key="7">
    <source>
        <dbReference type="EMBL" id="GCE19952.1"/>
    </source>
</evidence>
<feature type="domain" description="Protein kinase" evidence="6">
    <location>
        <begin position="77"/>
        <end position="336"/>
    </location>
</feature>
<dbReference type="SUPFAM" id="SSF56112">
    <property type="entry name" value="Protein kinase-like (PK-like)"/>
    <property type="match status" value="1"/>
</dbReference>
<accession>A0A402ALE1</accession>
<keyword evidence="2 5" id="KW-0547">Nucleotide-binding</keyword>
<dbReference type="SUPFAM" id="SSF53850">
    <property type="entry name" value="Periplasmic binding protein-like II"/>
    <property type="match status" value="1"/>
</dbReference>
<keyword evidence="8" id="KW-1185">Reference proteome</keyword>
<evidence type="ECO:0000259" key="6">
    <source>
        <dbReference type="PROSITE" id="PS50011"/>
    </source>
</evidence>
<proteinExistence type="predicted"/>
<dbReference type="GO" id="GO:0005524">
    <property type="term" value="F:ATP binding"/>
    <property type="evidence" value="ECO:0007669"/>
    <property type="project" value="UniProtKB-UniRule"/>
</dbReference>
<dbReference type="SMART" id="SM00220">
    <property type="entry name" value="S_TKc"/>
    <property type="match status" value="1"/>
</dbReference>
<evidence type="ECO:0000256" key="5">
    <source>
        <dbReference type="PROSITE-ProRule" id="PRU10141"/>
    </source>
</evidence>
<dbReference type="Gene3D" id="1.10.510.10">
    <property type="entry name" value="Transferase(Phosphotransferase) domain 1"/>
    <property type="match status" value="1"/>
</dbReference>
<dbReference type="AlphaFoldDB" id="A0A402ALE1"/>
<dbReference type="InterPro" id="IPR011009">
    <property type="entry name" value="Kinase-like_dom_sf"/>
</dbReference>
<gene>
    <name evidence="7" type="ORF">KDK_37520</name>
</gene>
<dbReference type="PANTHER" id="PTHR43289">
    <property type="entry name" value="MITOGEN-ACTIVATED PROTEIN KINASE KINASE KINASE 20-RELATED"/>
    <property type="match status" value="1"/>
</dbReference>
<dbReference type="PROSITE" id="PS50011">
    <property type="entry name" value="PROTEIN_KINASE_DOM"/>
    <property type="match status" value="1"/>
</dbReference>
<feature type="binding site" evidence="5">
    <location>
        <position position="108"/>
    </location>
    <ligand>
        <name>ATP</name>
        <dbReference type="ChEBI" id="CHEBI:30616"/>
    </ligand>
</feature>